<dbReference type="SMART" id="SM00256">
    <property type="entry name" value="FBOX"/>
    <property type="match status" value="2"/>
</dbReference>
<evidence type="ECO:0000259" key="1">
    <source>
        <dbReference type="PROSITE" id="PS50181"/>
    </source>
</evidence>
<sequence>MSGRDRLSALPESLLTHILSYLPTKHSVKTSVLSTRWKNLWLNVPALDLNCEDFPYREEEEEEEAVLGFLDRLLEFEPGSRLLKFKVKCGNVEDIGGLRDRISTVIHRGPQHLDFESFTEYIDHDDAFLYPFIDYIPLNLYTSRTLVSLKLTFSGLEDPGFVWMPCLKSMILVKVHFHYAADLEKLVSGCPVLEELTLVRNMDPILVGTDEKIMRVRSGSLKRFRVPLWHGKRCRSSVKCTLEIDAPMLEHMTLGEDHYDSVMVKNLTSLFMVDLGIKFAVKFGEFVDPGDLSKRNEIRYFLSGISSVKHMNISEKTVQALELYSNVGLIPKFNYLSRLEAVFPYKLLQFLPAFLECCPNLKHLILVQKKNSWVVLSTFIISNSAFCVCFQEVYYSREMEDAFELTNVPGCFLSTLECVQLKRIHEWEEEEMKVATYFLENAAVLKKLTLSLTNYPRYVSDEEIFEEFFLGVLSTERKEAKRQYGNYDWHVIGNVACSVYRSKPFSYFVLGSLPHCDSHVSGDASVRQDQRVARTFAYYKILSYLPTKHSVKTSVLSTRWKNLWLSVPSLDLNCDDFPYREDGVVLSFFDRLLEFNPDLRLLKVKVKCGNFEIEGLKDRISTVIHRGPQHLDVKGCIYYIDRDTKTYPFIEYMPLNLYTSKTLVSLKLTYSGVEDPGLVYMPCLKSMTLVKALFRDDASLERLVSGCPVLEELTLVRDMHSNFEGKVDSFIMRVRSGSLKRFRVPLWYGEYCSSLFVKYTLEIDAPRLERMTLGEDQFDSIAVKNLDSLFMADLNIKFADKFDPEDFSKRNEIRYFLSGITNVRHMIISEKTVKEIFYPVETEDLYQLANVPGCFLSTLECVQLKRIHVRGEQEMEVATYFLENAAVLKKLTLSLTNYPRYVSDEEIFEEVNRVAKRSPTCQILPDWELCE</sequence>
<feature type="domain" description="F-box" evidence="1">
    <location>
        <begin position="4"/>
        <end position="40"/>
    </location>
</feature>
<dbReference type="InterPro" id="IPR050232">
    <property type="entry name" value="FBL13/AtMIF1-like"/>
</dbReference>
<dbReference type="Pfam" id="PF08387">
    <property type="entry name" value="FBD"/>
    <property type="match status" value="2"/>
</dbReference>
<proteinExistence type="predicted"/>
<dbReference type="InterPro" id="IPR001810">
    <property type="entry name" value="F-box_dom"/>
</dbReference>
<gene>
    <name evidence="2" type="ORF">DARMORV10_C05P11630.1</name>
</gene>
<dbReference type="PANTHER" id="PTHR31900:SF33">
    <property type="entry name" value="PROTEIN WITH RNI-LIKE_FBD-LIKE DOMAIN"/>
    <property type="match status" value="1"/>
</dbReference>
<dbReference type="Gene3D" id="1.20.1280.50">
    <property type="match status" value="1"/>
</dbReference>
<dbReference type="Pfam" id="PF00646">
    <property type="entry name" value="F-box"/>
    <property type="match status" value="2"/>
</dbReference>
<dbReference type="InterPro" id="IPR055411">
    <property type="entry name" value="LRR_FXL15/At3g58940/PEG3-like"/>
</dbReference>
<evidence type="ECO:0000313" key="2">
    <source>
        <dbReference type="EMBL" id="CAF1925387.1"/>
    </source>
</evidence>
<dbReference type="PANTHER" id="PTHR31900">
    <property type="entry name" value="F-BOX/RNI SUPERFAMILY PROTEIN-RELATED"/>
    <property type="match status" value="1"/>
</dbReference>
<dbReference type="InterPro" id="IPR006566">
    <property type="entry name" value="FBD"/>
</dbReference>
<dbReference type="Pfam" id="PF24758">
    <property type="entry name" value="LRR_At5g56370"/>
    <property type="match status" value="2"/>
</dbReference>
<dbReference type="CDD" id="cd22160">
    <property type="entry name" value="F-box_AtFBL13-like"/>
    <property type="match status" value="1"/>
</dbReference>
<dbReference type="SMART" id="SM00579">
    <property type="entry name" value="FBD"/>
    <property type="match status" value="2"/>
</dbReference>
<name>A0A816KSR4_BRANA</name>
<dbReference type="PROSITE" id="PS50181">
    <property type="entry name" value="FBOX"/>
    <property type="match status" value="1"/>
</dbReference>
<dbReference type="EMBL" id="HG994369">
    <property type="protein sequence ID" value="CAF1925387.1"/>
    <property type="molecule type" value="Genomic_DNA"/>
</dbReference>
<reference evidence="2" key="1">
    <citation type="submission" date="2021-01" db="EMBL/GenBank/DDBJ databases">
        <authorList>
            <consortium name="Genoscope - CEA"/>
            <person name="William W."/>
        </authorList>
    </citation>
    <scope>NUCLEOTIDE SEQUENCE</scope>
</reference>
<accession>A0A816KSR4</accession>
<dbReference type="InterPro" id="IPR053781">
    <property type="entry name" value="F-box_AtFBL13-like"/>
</dbReference>
<dbReference type="InterPro" id="IPR036047">
    <property type="entry name" value="F-box-like_dom_sf"/>
</dbReference>
<dbReference type="Proteomes" id="UP001295469">
    <property type="component" value="Chromosome C05"/>
</dbReference>
<organism evidence="2">
    <name type="scientific">Brassica napus</name>
    <name type="common">Rape</name>
    <dbReference type="NCBI Taxonomy" id="3708"/>
    <lineage>
        <taxon>Eukaryota</taxon>
        <taxon>Viridiplantae</taxon>
        <taxon>Streptophyta</taxon>
        <taxon>Embryophyta</taxon>
        <taxon>Tracheophyta</taxon>
        <taxon>Spermatophyta</taxon>
        <taxon>Magnoliopsida</taxon>
        <taxon>eudicotyledons</taxon>
        <taxon>Gunneridae</taxon>
        <taxon>Pentapetalae</taxon>
        <taxon>rosids</taxon>
        <taxon>malvids</taxon>
        <taxon>Brassicales</taxon>
        <taxon>Brassicaceae</taxon>
        <taxon>Brassiceae</taxon>
        <taxon>Brassica</taxon>
    </lineage>
</organism>
<dbReference type="AlphaFoldDB" id="A0A816KSR4"/>
<dbReference type="SUPFAM" id="SSF52047">
    <property type="entry name" value="RNI-like"/>
    <property type="match status" value="2"/>
</dbReference>
<protein>
    <submittedName>
        <fullName evidence="2">(rape) hypothetical protein</fullName>
    </submittedName>
</protein>
<dbReference type="SUPFAM" id="SSF81383">
    <property type="entry name" value="F-box domain"/>
    <property type="match status" value="2"/>
</dbReference>